<dbReference type="EMBL" id="SLUP01000008">
    <property type="protein sequence ID" value="TCL63913.1"/>
    <property type="molecule type" value="Genomic_DNA"/>
</dbReference>
<dbReference type="Proteomes" id="UP000295455">
    <property type="component" value="Unassembled WGS sequence"/>
</dbReference>
<comment type="caution">
    <text evidence="1">The sequence shown here is derived from an EMBL/GenBank/DDBJ whole genome shotgun (WGS) entry which is preliminary data.</text>
</comment>
<name>A0A4R1RDJ7_9FLAO</name>
<dbReference type="RefSeq" id="WP_132218750.1">
    <property type="nucleotide sequence ID" value="NZ_OX156936.1"/>
</dbReference>
<dbReference type="OrthoDB" id="1144611at2"/>
<organism evidence="1 2">
    <name type="scientific">Mariniflexile fucanivorans</name>
    <dbReference type="NCBI Taxonomy" id="264023"/>
    <lineage>
        <taxon>Bacteria</taxon>
        <taxon>Pseudomonadati</taxon>
        <taxon>Bacteroidota</taxon>
        <taxon>Flavobacteriia</taxon>
        <taxon>Flavobacteriales</taxon>
        <taxon>Flavobacteriaceae</taxon>
        <taxon>Mariniflexile</taxon>
    </lineage>
</organism>
<gene>
    <name evidence="1" type="ORF">EV196_108109</name>
</gene>
<sequence>MISVKETNLYTKALKELNYSFGNVFIFDGYIISEINQGVIFNWEEHAKIIVDDVTCFLGTDGHDLIYISHRINSYSVVPHGWINFFKSRYKLKGYFIVSDDKVRILGLLIENLFFNNKIKRFNNLETAINSIKIGLLEVA</sequence>
<evidence type="ECO:0000313" key="1">
    <source>
        <dbReference type="EMBL" id="TCL63913.1"/>
    </source>
</evidence>
<proteinExistence type="predicted"/>
<accession>A0A4R1RDJ7</accession>
<protein>
    <submittedName>
        <fullName evidence="1">Uncharacterized protein</fullName>
    </submittedName>
</protein>
<evidence type="ECO:0000313" key="2">
    <source>
        <dbReference type="Proteomes" id="UP000295455"/>
    </source>
</evidence>
<dbReference type="AlphaFoldDB" id="A0A4R1RDJ7"/>
<reference evidence="1 2" key="1">
    <citation type="submission" date="2019-03" db="EMBL/GenBank/DDBJ databases">
        <title>Genomic Encyclopedia of Type Strains, Phase IV (KMG-IV): sequencing the most valuable type-strain genomes for metagenomic binning, comparative biology and taxonomic classification.</title>
        <authorList>
            <person name="Goeker M."/>
        </authorList>
    </citation>
    <scope>NUCLEOTIDE SEQUENCE [LARGE SCALE GENOMIC DNA]</scope>
    <source>
        <strain evidence="1 2">DSM 18792</strain>
    </source>
</reference>
<keyword evidence="2" id="KW-1185">Reference proteome</keyword>